<accession>A0A1G2MGC8</accession>
<proteinExistence type="predicted"/>
<reference evidence="4 5" key="1">
    <citation type="journal article" date="2016" name="Nat. Commun.">
        <title>Thousands of microbial genomes shed light on interconnected biogeochemical processes in an aquifer system.</title>
        <authorList>
            <person name="Anantharaman K."/>
            <person name="Brown C.T."/>
            <person name="Hug L.A."/>
            <person name="Sharon I."/>
            <person name="Castelle C.J."/>
            <person name="Probst A.J."/>
            <person name="Thomas B.C."/>
            <person name="Singh A."/>
            <person name="Wilkins M.J."/>
            <person name="Karaoz U."/>
            <person name="Brodie E.L."/>
            <person name="Williams K.H."/>
            <person name="Hubbard S.S."/>
            <person name="Banfield J.F."/>
        </authorList>
    </citation>
    <scope>NUCLEOTIDE SEQUENCE [LARGE SCALE GENOMIC DNA]</scope>
</reference>
<gene>
    <name evidence="4" type="ORF">A3C72_04045</name>
</gene>
<feature type="region of interest" description="Disordered" evidence="1">
    <location>
        <begin position="141"/>
        <end position="160"/>
    </location>
</feature>
<keyword evidence="2" id="KW-0812">Transmembrane</keyword>
<dbReference type="Pfam" id="PF18895">
    <property type="entry name" value="T4SS_pilin"/>
    <property type="match status" value="1"/>
</dbReference>
<dbReference type="InterPro" id="IPR043993">
    <property type="entry name" value="T4SS_pilin"/>
</dbReference>
<protein>
    <recommendedName>
        <fullName evidence="6">DUF5671 domain-containing protein</fullName>
    </recommendedName>
</protein>
<sequence length="160" mass="17193">MKLFKASTIIFLLAPFTALAQRAPVYSSMPDGLPVLGEIPVPGEDRVSQILELFSYWLVVIATIIIAIGLITFLWGVVQYITAGADEEKRATARYVMLYGVIGLFVMVSVWGLVYFLADIVGVDPGSGVELPGIPAVVDDQDFGGGGTPTDDPFGSFRPH</sequence>
<feature type="chain" id="PRO_5009583659" description="DUF5671 domain-containing protein" evidence="3">
    <location>
        <begin position="21"/>
        <end position="160"/>
    </location>
</feature>
<feature type="compositionally biased region" description="Low complexity" evidence="1">
    <location>
        <begin position="149"/>
        <end position="160"/>
    </location>
</feature>
<evidence type="ECO:0000256" key="3">
    <source>
        <dbReference type="SAM" id="SignalP"/>
    </source>
</evidence>
<feature type="signal peptide" evidence="3">
    <location>
        <begin position="1"/>
        <end position="20"/>
    </location>
</feature>
<evidence type="ECO:0000313" key="4">
    <source>
        <dbReference type="EMBL" id="OHA22219.1"/>
    </source>
</evidence>
<keyword evidence="3" id="KW-0732">Signal</keyword>
<feature type="transmembrane region" description="Helical" evidence="2">
    <location>
        <begin position="54"/>
        <end position="75"/>
    </location>
</feature>
<evidence type="ECO:0008006" key="6">
    <source>
        <dbReference type="Google" id="ProtNLM"/>
    </source>
</evidence>
<dbReference type="Proteomes" id="UP000177130">
    <property type="component" value="Unassembled WGS sequence"/>
</dbReference>
<dbReference type="STRING" id="1802306.A3C72_04045"/>
<keyword evidence="2" id="KW-1133">Transmembrane helix</keyword>
<evidence type="ECO:0000313" key="5">
    <source>
        <dbReference type="Proteomes" id="UP000177130"/>
    </source>
</evidence>
<dbReference type="AlphaFoldDB" id="A0A1G2MGC8"/>
<organism evidence="4 5">
    <name type="scientific">Candidatus Taylorbacteria bacterium RIFCSPHIGHO2_02_FULL_43_32b</name>
    <dbReference type="NCBI Taxonomy" id="1802306"/>
    <lineage>
        <taxon>Bacteria</taxon>
        <taxon>Candidatus Tayloriibacteriota</taxon>
    </lineage>
</organism>
<evidence type="ECO:0000256" key="2">
    <source>
        <dbReference type="SAM" id="Phobius"/>
    </source>
</evidence>
<comment type="caution">
    <text evidence="4">The sequence shown here is derived from an EMBL/GenBank/DDBJ whole genome shotgun (WGS) entry which is preliminary data.</text>
</comment>
<evidence type="ECO:0000256" key="1">
    <source>
        <dbReference type="SAM" id="MobiDB-lite"/>
    </source>
</evidence>
<name>A0A1G2MGC8_9BACT</name>
<feature type="transmembrane region" description="Helical" evidence="2">
    <location>
        <begin position="96"/>
        <end position="118"/>
    </location>
</feature>
<dbReference type="EMBL" id="MHRK01000057">
    <property type="protein sequence ID" value="OHA22219.1"/>
    <property type="molecule type" value="Genomic_DNA"/>
</dbReference>
<keyword evidence="2" id="KW-0472">Membrane</keyword>